<keyword evidence="15" id="KW-1185">Reference proteome</keyword>
<dbReference type="GO" id="GO:0009431">
    <property type="term" value="C:bacterial-type flagellum basal body, MS ring"/>
    <property type="evidence" value="ECO:0007669"/>
    <property type="project" value="InterPro"/>
</dbReference>
<keyword evidence="5 11" id="KW-0812">Transmembrane</keyword>
<evidence type="ECO:0000313" key="14">
    <source>
        <dbReference type="EMBL" id="SNS84763.1"/>
    </source>
</evidence>
<comment type="similarity">
    <text evidence="3 9">Belongs to the FliF family.</text>
</comment>
<comment type="subcellular location">
    <subcellularLocation>
        <location evidence="1 9">Bacterial flagellum basal body</location>
    </subcellularLocation>
    <subcellularLocation>
        <location evidence="2">Cell membrane</location>
        <topology evidence="2">Multi-pass membrane protein</topology>
    </subcellularLocation>
</comment>
<evidence type="ECO:0000256" key="8">
    <source>
        <dbReference type="ARBA" id="ARBA00023143"/>
    </source>
</evidence>
<evidence type="ECO:0000256" key="7">
    <source>
        <dbReference type="ARBA" id="ARBA00023136"/>
    </source>
</evidence>
<dbReference type="AlphaFoldDB" id="A0A239HVP5"/>
<dbReference type="EMBL" id="FZOS01000019">
    <property type="protein sequence ID" value="SNS84763.1"/>
    <property type="molecule type" value="Genomic_DNA"/>
</dbReference>
<dbReference type="Proteomes" id="UP000198281">
    <property type="component" value="Unassembled WGS sequence"/>
</dbReference>
<evidence type="ECO:0000256" key="5">
    <source>
        <dbReference type="ARBA" id="ARBA00022692"/>
    </source>
</evidence>
<feature type="domain" description="Flagellar M-ring C-terminal" evidence="13">
    <location>
        <begin position="274"/>
        <end position="448"/>
    </location>
</feature>
<keyword evidence="14" id="KW-0966">Cell projection</keyword>
<dbReference type="Pfam" id="PF08345">
    <property type="entry name" value="YscJ_FliF_C"/>
    <property type="match status" value="1"/>
</dbReference>
<feature type="compositionally biased region" description="Low complexity" evidence="10">
    <location>
        <begin position="344"/>
        <end position="355"/>
    </location>
</feature>
<dbReference type="NCBIfam" id="TIGR00206">
    <property type="entry name" value="fliF"/>
    <property type="match status" value="1"/>
</dbReference>
<keyword evidence="14" id="KW-0282">Flagellum</keyword>
<feature type="region of interest" description="Disordered" evidence="10">
    <location>
        <begin position="305"/>
        <end position="374"/>
    </location>
</feature>
<accession>A0A239HVP5</accession>
<keyword evidence="4" id="KW-1003">Cell membrane</keyword>
<dbReference type="InterPro" id="IPR013556">
    <property type="entry name" value="Flag_M-ring_C"/>
</dbReference>
<dbReference type="Gene3D" id="3.30.300.30">
    <property type="match status" value="1"/>
</dbReference>
<dbReference type="Pfam" id="PF01514">
    <property type="entry name" value="YscJ_FliF"/>
    <property type="match status" value="1"/>
</dbReference>
<organism evidence="14 15">
    <name type="scientific">Edaphosphingomonas laterariae</name>
    <dbReference type="NCBI Taxonomy" id="861865"/>
    <lineage>
        <taxon>Bacteria</taxon>
        <taxon>Pseudomonadati</taxon>
        <taxon>Pseudomonadota</taxon>
        <taxon>Alphaproteobacteria</taxon>
        <taxon>Sphingomonadales</taxon>
        <taxon>Rhizorhabdaceae</taxon>
        <taxon>Edaphosphingomonas</taxon>
    </lineage>
</organism>
<comment type="function">
    <text evidence="9">The M ring may be actively involved in energy transduction.</text>
</comment>
<evidence type="ECO:0000313" key="15">
    <source>
        <dbReference type="Proteomes" id="UP000198281"/>
    </source>
</evidence>
<sequence>MAEIAASPDGATPGRALAIPTAGRPPAGQMIDRLKGMMDQPAVQRSLPMIGLVAMLGIAALAWMLFAQPPQRDLFRGLADGDKAAVVDALTSAGVDYAIDRDTGTLTVSDADFYRAKMLLAQAGLPKSAPDGDAMISSLPMGASRAVEGERLRGARELDLARTIEQIDAVAAARVHLAVEQPSVFLRDAKQSAASVMLQLQSGRSLGDAQVKAITHLVASSVPGLSPDDVSIVDQTGKLLSGAGGDAVTDASERQIEIQAKMEQRYREALDKLLVPIVGAGNYTAEVHADLDFAEVQATRESYPKDLGSVRAEQGAWTKEGGPDGPQAVGGIPGAISNSPPPASQVAAAPGGAVTPPVPGAPDAPGATAAQSRTNENYSRTFELGREVSVTRNPVGTVRRLSVAVALKDVNGKPRPRAELTAIEDLVKGAVGFDQNRGDTIAVNSRKFADVNVEPAGGNWWDAPWVALAARNLSALLIAALLVFGVARPLLKRRIATAAQRAEQAAAQRELQRSQVGREIAQTIASETRIDPAQPVTLDMIEATPGYAERAELIRSFVRQDPSRAALVVRDLIRADNPSGDARNG</sequence>
<evidence type="ECO:0000256" key="1">
    <source>
        <dbReference type="ARBA" id="ARBA00004117"/>
    </source>
</evidence>
<evidence type="ECO:0000259" key="12">
    <source>
        <dbReference type="Pfam" id="PF01514"/>
    </source>
</evidence>
<reference evidence="15" key="1">
    <citation type="submission" date="2017-06" db="EMBL/GenBank/DDBJ databases">
        <authorList>
            <person name="Varghese N."/>
            <person name="Submissions S."/>
        </authorList>
    </citation>
    <scope>NUCLEOTIDE SEQUENCE [LARGE SCALE GENOMIC DNA]</scope>
    <source>
        <strain evidence="15">LNB2</strain>
    </source>
</reference>
<dbReference type="PIRSF" id="PIRSF004862">
    <property type="entry name" value="FliF"/>
    <property type="match status" value="1"/>
</dbReference>
<proteinExistence type="inferred from homology"/>
<dbReference type="GO" id="GO:0071973">
    <property type="term" value="P:bacterial-type flagellum-dependent cell motility"/>
    <property type="evidence" value="ECO:0007669"/>
    <property type="project" value="InterPro"/>
</dbReference>
<feature type="domain" description="Flagellar M-ring N-terminal" evidence="12">
    <location>
        <begin position="68"/>
        <end position="241"/>
    </location>
</feature>
<dbReference type="PANTHER" id="PTHR30046">
    <property type="entry name" value="FLAGELLAR M-RING PROTEIN"/>
    <property type="match status" value="1"/>
</dbReference>
<protein>
    <recommendedName>
        <fullName evidence="9">Flagellar M-ring protein</fullName>
    </recommendedName>
</protein>
<evidence type="ECO:0000256" key="11">
    <source>
        <dbReference type="SAM" id="Phobius"/>
    </source>
</evidence>
<keyword evidence="6 11" id="KW-1133">Transmembrane helix</keyword>
<keyword evidence="8 9" id="KW-0975">Bacterial flagellum</keyword>
<dbReference type="PANTHER" id="PTHR30046:SF0">
    <property type="entry name" value="FLAGELLAR M-RING PROTEIN"/>
    <property type="match status" value="1"/>
</dbReference>
<dbReference type="RefSeq" id="WP_089220465.1">
    <property type="nucleotide sequence ID" value="NZ_FZOS01000019.1"/>
</dbReference>
<keyword evidence="14" id="KW-0969">Cilium</keyword>
<evidence type="ECO:0000256" key="9">
    <source>
        <dbReference type="PIRNR" id="PIRNR004862"/>
    </source>
</evidence>
<dbReference type="GO" id="GO:0003774">
    <property type="term" value="F:cytoskeletal motor activity"/>
    <property type="evidence" value="ECO:0007669"/>
    <property type="project" value="InterPro"/>
</dbReference>
<feature type="transmembrane region" description="Helical" evidence="11">
    <location>
        <begin position="47"/>
        <end position="66"/>
    </location>
</feature>
<dbReference type="OrthoDB" id="9807026at2"/>
<evidence type="ECO:0000256" key="6">
    <source>
        <dbReference type="ARBA" id="ARBA00022989"/>
    </source>
</evidence>
<evidence type="ECO:0000256" key="2">
    <source>
        <dbReference type="ARBA" id="ARBA00004651"/>
    </source>
</evidence>
<dbReference type="InterPro" id="IPR000067">
    <property type="entry name" value="FlgMring_FliF"/>
</dbReference>
<feature type="region of interest" description="Disordered" evidence="10">
    <location>
        <begin position="1"/>
        <end position="23"/>
    </location>
</feature>
<evidence type="ECO:0000259" key="13">
    <source>
        <dbReference type="Pfam" id="PF08345"/>
    </source>
</evidence>
<dbReference type="InterPro" id="IPR006182">
    <property type="entry name" value="FliF_N_dom"/>
</dbReference>
<evidence type="ECO:0000256" key="10">
    <source>
        <dbReference type="SAM" id="MobiDB-lite"/>
    </source>
</evidence>
<dbReference type="GO" id="GO:0005886">
    <property type="term" value="C:plasma membrane"/>
    <property type="evidence" value="ECO:0007669"/>
    <property type="project" value="UniProtKB-SubCell"/>
</dbReference>
<dbReference type="InterPro" id="IPR043427">
    <property type="entry name" value="YscJ/FliF"/>
</dbReference>
<evidence type="ECO:0000256" key="4">
    <source>
        <dbReference type="ARBA" id="ARBA00022475"/>
    </source>
</evidence>
<evidence type="ECO:0000256" key="3">
    <source>
        <dbReference type="ARBA" id="ARBA00007971"/>
    </source>
</evidence>
<dbReference type="InterPro" id="IPR045851">
    <property type="entry name" value="AMP-bd_C_sf"/>
</dbReference>
<name>A0A239HVP5_9SPHN</name>
<dbReference type="PRINTS" id="PR01009">
    <property type="entry name" value="FLGMRINGFLIF"/>
</dbReference>
<gene>
    <name evidence="14" type="ORF">SAMN06295912_11930</name>
</gene>
<keyword evidence="7 11" id="KW-0472">Membrane</keyword>